<sequence length="569" mass="64111">MSRGEVSEARYDVRVLHDQRVPTRDGIHLSADVYLGIGAGPTPTIVQWTPYESTRERFISWGAWFAKRGFSAVVFDVRGRYESEGEFVAWELDGPDAQDSLDWVAAQSWSNGRLGTWGRSYGGVVQWQLINAGGHPNLQCVAPQVIHDDYYADGYFTGGAFQLALTLGAGALWTSAMALITGPNASDLILNDRILNHLPLIELDEVTIGRKVDYWRLWWEHQDNDEYWQQFVHRPERVNVPIFQQGGWFDPYCGSHLRKFAAIGDRVPSRVMIGPWSHEEEVESFKGDVDMGPQSVTVIREHELTFYDRYLKDMGNDWESRSPAELFVMGDNEWRGENEWPLARTVYTPWYLHSGGRANTMQGDGTLSMDAPGSEPTDHYSYDPADPVPTVGGVNSVLTMTQGAQRPVLPGPRDQRVLERRDDVLCYTSAVLEEDLEVNGPIEMVLYAASSALDTDFIVRLVDVHPNGKAIFVTEGILRARYRNGLDHQELLTPGEPAEFKIRVYATAMVFKRGHQLRLDVTSSSFPRFSRNLNTGEDVGRGTRMEVAHQTVLHSSVYPSHIVLPVIPR</sequence>
<evidence type="ECO:0000259" key="2">
    <source>
        <dbReference type="SMART" id="SM00939"/>
    </source>
</evidence>
<reference evidence="3" key="1">
    <citation type="submission" date="2020-05" db="EMBL/GenBank/DDBJ databases">
        <authorList>
            <person name="Chiriac C."/>
            <person name="Salcher M."/>
            <person name="Ghai R."/>
            <person name="Kavagutti S V."/>
        </authorList>
    </citation>
    <scope>NUCLEOTIDE SEQUENCE</scope>
</reference>
<protein>
    <submittedName>
        <fullName evidence="3">Unannotated protein</fullName>
    </submittedName>
</protein>
<evidence type="ECO:0000313" key="3">
    <source>
        <dbReference type="EMBL" id="CAB4705574.1"/>
    </source>
</evidence>
<dbReference type="Pfam" id="PF02129">
    <property type="entry name" value="Peptidase_S15"/>
    <property type="match status" value="1"/>
</dbReference>
<dbReference type="AlphaFoldDB" id="A0A6J6QCL3"/>
<dbReference type="Gene3D" id="2.60.120.260">
    <property type="entry name" value="Galactose-binding domain-like"/>
    <property type="match status" value="1"/>
</dbReference>
<dbReference type="InterPro" id="IPR050585">
    <property type="entry name" value="Xaa-Pro_dipeptidyl-ppase/CocE"/>
</dbReference>
<dbReference type="PANTHER" id="PTHR43056">
    <property type="entry name" value="PEPTIDASE S9 PROLYL OLIGOPEPTIDASE"/>
    <property type="match status" value="1"/>
</dbReference>
<dbReference type="GO" id="GO:0008239">
    <property type="term" value="F:dipeptidyl-peptidase activity"/>
    <property type="evidence" value="ECO:0007669"/>
    <property type="project" value="InterPro"/>
</dbReference>
<organism evidence="3">
    <name type="scientific">freshwater metagenome</name>
    <dbReference type="NCBI Taxonomy" id="449393"/>
    <lineage>
        <taxon>unclassified sequences</taxon>
        <taxon>metagenomes</taxon>
        <taxon>ecological metagenomes</taxon>
    </lineage>
</organism>
<dbReference type="InterPro" id="IPR013736">
    <property type="entry name" value="Xaa-Pro_dipept_C"/>
</dbReference>
<accession>A0A6J6QCL3</accession>
<keyword evidence="1" id="KW-0378">Hydrolase</keyword>
<name>A0A6J6QCL3_9ZZZZ</name>
<dbReference type="EMBL" id="CAEZXP010000006">
    <property type="protein sequence ID" value="CAB4705574.1"/>
    <property type="molecule type" value="Genomic_DNA"/>
</dbReference>
<proteinExistence type="predicted"/>
<dbReference type="PANTHER" id="PTHR43056:SF10">
    <property type="entry name" value="COCE_NOND FAMILY, PUTATIVE (AFU_ORTHOLOGUE AFUA_7G00600)-RELATED"/>
    <property type="match status" value="1"/>
</dbReference>
<dbReference type="NCBIfam" id="TIGR00976">
    <property type="entry name" value="CocE_NonD"/>
    <property type="match status" value="1"/>
</dbReference>
<dbReference type="Gene3D" id="3.40.50.1820">
    <property type="entry name" value="alpha/beta hydrolase"/>
    <property type="match status" value="1"/>
</dbReference>
<gene>
    <name evidence="3" type="ORF">UFOPK2399_01640</name>
</gene>
<dbReference type="SUPFAM" id="SSF53474">
    <property type="entry name" value="alpha/beta-Hydrolases"/>
    <property type="match status" value="1"/>
</dbReference>
<dbReference type="InterPro" id="IPR008979">
    <property type="entry name" value="Galactose-bd-like_sf"/>
</dbReference>
<dbReference type="InterPro" id="IPR000383">
    <property type="entry name" value="Xaa-Pro-like_dom"/>
</dbReference>
<dbReference type="SUPFAM" id="SSF49785">
    <property type="entry name" value="Galactose-binding domain-like"/>
    <property type="match status" value="1"/>
</dbReference>
<dbReference type="InterPro" id="IPR005674">
    <property type="entry name" value="CocE/Ser_esterase"/>
</dbReference>
<dbReference type="Gene3D" id="1.10.3020.10">
    <property type="entry name" value="alpha-amino acid ester hydrolase ( Helical cap domain)"/>
    <property type="match status" value="1"/>
</dbReference>
<dbReference type="InterPro" id="IPR029058">
    <property type="entry name" value="AB_hydrolase_fold"/>
</dbReference>
<feature type="domain" description="Xaa-Pro dipeptidyl-peptidase C-terminal" evidence="2">
    <location>
        <begin position="304"/>
        <end position="563"/>
    </location>
</feature>
<dbReference type="SMART" id="SM00939">
    <property type="entry name" value="PepX_C"/>
    <property type="match status" value="1"/>
</dbReference>
<dbReference type="Pfam" id="PF08530">
    <property type="entry name" value="PepX_C"/>
    <property type="match status" value="1"/>
</dbReference>
<evidence type="ECO:0000256" key="1">
    <source>
        <dbReference type="ARBA" id="ARBA00022801"/>
    </source>
</evidence>